<organism evidence="2 3">
    <name type="scientific">Coniosporium apollinis</name>
    <dbReference type="NCBI Taxonomy" id="61459"/>
    <lineage>
        <taxon>Eukaryota</taxon>
        <taxon>Fungi</taxon>
        <taxon>Dikarya</taxon>
        <taxon>Ascomycota</taxon>
        <taxon>Pezizomycotina</taxon>
        <taxon>Dothideomycetes</taxon>
        <taxon>Dothideomycetes incertae sedis</taxon>
        <taxon>Coniosporium</taxon>
    </lineage>
</organism>
<accession>A0ABQ9NIA8</accession>
<dbReference type="Proteomes" id="UP001172684">
    <property type="component" value="Unassembled WGS sequence"/>
</dbReference>
<evidence type="ECO:0000256" key="1">
    <source>
        <dbReference type="SAM" id="Phobius"/>
    </source>
</evidence>
<comment type="caution">
    <text evidence="2">The sequence shown here is derived from an EMBL/GenBank/DDBJ whole genome shotgun (WGS) entry which is preliminary data.</text>
</comment>
<keyword evidence="1" id="KW-0472">Membrane</keyword>
<name>A0ABQ9NIA8_9PEZI</name>
<gene>
    <name evidence="2" type="ORF">H2201_008884</name>
</gene>
<evidence type="ECO:0000313" key="2">
    <source>
        <dbReference type="EMBL" id="KAJ9655086.1"/>
    </source>
</evidence>
<sequence>MDANEEIPLTDLSNAQEAKEIHLDEPLIDINHHFDGGFHGLFFGPKFRNPTFSVKQQRHPPLDLEKGLYNRDILRRITWKPEDLERRIDPLEGKLCHFTVQASPDAYKEHQGPWRRTQIEDNASKRLRLAGWILGRRSFETGSGLDGGQLAARAGRILLASIPLLFMSLGSFPISDSFSEFYHGVPARSWEYPKHVRNILDASPAAPREVPGWDHGTKRFDAYDVTRQQERLLRPRELVVKQNGAWVNVVQGKRKEHVPYLFISYSNVHFYTNSSQEKRAQIEEIAQLLTERHNLTAYWLDFRCRAQQQPELTDDIHRIADVIRGAQDVWVILPTYDRVTISQWGSRLWTLPEALLAPRHRISIYAIADNKKRERFRELSLLDLPLWAWVPYTGSPFSGENLVEDTTASVEDLRLLAEQFSGMLSLSQLELISVALRALRSRKWTEYQKGDPAYALMALLQYRPAMDPSDSEFQALARLSLANDSDRIVERMVCFLPKAGQEGLFTTEDALHAKLHDIEPIAQVAGVCKDDALMLDGCHGITIHWGNFPYIGRVTRVTWKKKLSRLTLRAGAFCWFLGITMASIPAVVGAGIFFIIVALLATWASPWLVANIFGGKVWSMERWLIGFEGSMPIEDIERRMFGNYIGRLSYAASSSVYCRRDAKERIGVRPHENLPLPEGHSLFTLVDTGSKTVTLFSAKRPPSVALICGKEGGMLRALLCAYDQPSMAYVRQSVIRMETPTLTQAGMMGWVKVK</sequence>
<keyword evidence="1" id="KW-1133">Transmembrane helix</keyword>
<reference evidence="2" key="1">
    <citation type="submission" date="2022-10" db="EMBL/GenBank/DDBJ databases">
        <title>Culturing micro-colonial fungi from biological soil crusts in the Mojave desert and describing Neophaeococcomyces mojavensis, and introducing the new genera and species Taxawa tesnikishii.</title>
        <authorList>
            <person name="Kurbessoian T."/>
            <person name="Stajich J.E."/>
        </authorList>
    </citation>
    <scope>NUCLEOTIDE SEQUENCE</scope>
    <source>
        <strain evidence="2">TK_1</strain>
    </source>
</reference>
<feature type="transmembrane region" description="Helical" evidence="1">
    <location>
        <begin position="566"/>
        <end position="586"/>
    </location>
</feature>
<evidence type="ECO:0008006" key="4">
    <source>
        <dbReference type="Google" id="ProtNLM"/>
    </source>
</evidence>
<dbReference type="EMBL" id="JAPDRL010000193">
    <property type="protein sequence ID" value="KAJ9655086.1"/>
    <property type="molecule type" value="Genomic_DNA"/>
</dbReference>
<feature type="transmembrane region" description="Helical" evidence="1">
    <location>
        <begin position="592"/>
        <end position="613"/>
    </location>
</feature>
<keyword evidence="1" id="KW-0812">Transmembrane</keyword>
<proteinExistence type="predicted"/>
<keyword evidence="3" id="KW-1185">Reference proteome</keyword>
<protein>
    <recommendedName>
        <fullName evidence="4">TIR domain-containing protein</fullName>
    </recommendedName>
</protein>
<evidence type="ECO:0000313" key="3">
    <source>
        <dbReference type="Proteomes" id="UP001172684"/>
    </source>
</evidence>